<feature type="compositionally biased region" description="Basic and acidic residues" evidence="1">
    <location>
        <begin position="229"/>
        <end position="239"/>
    </location>
</feature>
<name>A0AAN6TFD9_9PEZI</name>
<accession>A0AAN6TFD9</accession>
<gene>
    <name evidence="3" type="ORF">N656DRAFT_797706</name>
</gene>
<sequence length="311" mass="31980">MKGAVYTLAALLANHAVALPQAASPNQCITRTRTQLGIDTSVTNYEEFISSLDARYSTPDVSFTGTETVIVHTSVLTYPGGSFTGYYTYDANALRSAGYNIITVTEPYVTCPPTTTPTLPPSPTASLCSPHGDHWHCEPYPSTTGTAPPTESTTGTCEPHGDHWHCPSGVPEPTTPPLTETETATATATGVCEPHGDHWHCPSGVLEPTTPPPPAETSTGGLSGGGHGGECEPHGDHWHCPSGVPEPTTPPPMTLTSGATTATATGSRSTGATTRSGSATAPVVTAGADGTRPVHYGVLGLALLLFVVGLV</sequence>
<organism evidence="3 4">
    <name type="scientific">Canariomyces notabilis</name>
    <dbReference type="NCBI Taxonomy" id="2074819"/>
    <lineage>
        <taxon>Eukaryota</taxon>
        <taxon>Fungi</taxon>
        <taxon>Dikarya</taxon>
        <taxon>Ascomycota</taxon>
        <taxon>Pezizomycotina</taxon>
        <taxon>Sordariomycetes</taxon>
        <taxon>Sordariomycetidae</taxon>
        <taxon>Sordariales</taxon>
        <taxon>Chaetomiaceae</taxon>
        <taxon>Canariomyces</taxon>
    </lineage>
</organism>
<keyword evidence="4" id="KW-1185">Reference proteome</keyword>
<comment type="caution">
    <text evidence="3">The sequence shown here is derived from an EMBL/GenBank/DDBJ whole genome shotgun (WGS) entry which is preliminary data.</text>
</comment>
<keyword evidence="2" id="KW-0732">Signal</keyword>
<evidence type="ECO:0000313" key="3">
    <source>
        <dbReference type="EMBL" id="KAK4113176.1"/>
    </source>
</evidence>
<dbReference type="EMBL" id="MU853340">
    <property type="protein sequence ID" value="KAK4113176.1"/>
    <property type="molecule type" value="Genomic_DNA"/>
</dbReference>
<dbReference type="RefSeq" id="XP_064670746.1">
    <property type="nucleotide sequence ID" value="XM_064817679.1"/>
</dbReference>
<feature type="compositionally biased region" description="Low complexity" evidence="1">
    <location>
        <begin position="143"/>
        <end position="156"/>
    </location>
</feature>
<feature type="region of interest" description="Disordered" evidence="1">
    <location>
        <begin position="143"/>
        <end position="284"/>
    </location>
</feature>
<dbReference type="AlphaFoldDB" id="A0AAN6TFD9"/>
<evidence type="ECO:0000256" key="2">
    <source>
        <dbReference type="SAM" id="SignalP"/>
    </source>
</evidence>
<dbReference type="Proteomes" id="UP001302812">
    <property type="component" value="Unassembled WGS sequence"/>
</dbReference>
<dbReference type="GeneID" id="89941804"/>
<feature type="chain" id="PRO_5042968921" evidence="2">
    <location>
        <begin position="19"/>
        <end position="311"/>
    </location>
</feature>
<evidence type="ECO:0000256" key="1">
    <source>
        <dbReference type="SAM" id="MobiDB-lite"/>
    </source>
</evidence>
<reference evidence="3" key="2">
    <citation type="submission" date="2023-05" db="EMBL/GenBank/DDBJ databases">
        <authorList>
            <consortium name="Lawrence Berkeley National Laboratory"/>
            <person name="Steindorff A."/>
            <person name="Hensen N."/>
            <person name="Bonometti L."/>
            <person name="Westerberg I."/>
            <person name="Brannstrom I.O."/>
            <person name="Guillou S."/>
            <person name="Cros-Aarteil S."/>
            <person name="Calhoun S."/>
            <person name="Haridas S."/>
            <person name="Kuo A."/>
            <person name="Mondo S."/>
            <person name="Pangilinan J."/>
            <person name="Riley R."/>
            <person name="Labutti K."/>
            <person name="Andreopoulos B."/>
            <person name="Lipzen A."/>
            <person name="Chen C."/>
            <person name="Yanf M."/>
            <person name="Daum C."/>
            <person name="Ng V."/>
            <person name="Clum A."/>
            <person name="Ohm R."/>
            <person name="Martin F."/>
            <person name="Silar P."/>
            <person name="Natvig D."/>
            <person name="Lalanne C."/>
            <person name="Gautier V."/>
            <person name="Ament-Velasquez S.L."/>
            <person name="Kruys A."/>
            <person name="Hutchinson M.I."/>
            <person name="Powell A.J."/>
            <person name="Barry K."/>
            <person name="Miller A.N."/>
            <person name="Grigoriev I.V."/>
            <person name="Debuchy R."/>
            <person name="Gladieux P."/>
            <person name="Thoren M.H."/>
            <person name="Johannesson H."/>
        </authorList>
    </citation>
    <scope>NUCLEOTIDE SEQUENCE</scope>
    <source>
        <strain evidence="3">CBS 508.74</strain>
    </source>
</reference>
<feature type="signal peptide" evidence="2">
    <location>
        <begin position="1"/>
        <end position="18"/>
    </location>
</feature>
<protein>
    <submittedName>
        <fullName evidence="3">Uncharacterized protein</fullName>
    </submittedName>
</protein>
<feature type="compositionally biased region" description="Low complexity" evidence="1">
    <location>
        <begin position="254"/>
        <end position="281"/>
    </location>
</feature>
<proteinExistence type="predicted"/>
<reference evidence="3" key="1">
    <citation type="journal article" date="2023" name="Mol. Phylogenet. Evol.">
        <title>Genome-scale phylogeny and comparative genomics of the fungal order Sordariales.</title>
        <authorList>
            <person name="Hensen N."/>
            <person name="Bonometti L."/>
            <person name="Westerberg I."/>
            <person name="Brannstrom I.O."/>
            <person name="Guillou S."/>
            <person name="Cros-Aarteil S."/>
            <person name="Calhoun S."/>
            <person name="Haridas S."/>
            <person name="Kuo A."/>
            <person name="Mondo S."/>
            <person name="Pangilinan J."/>
            <person name="Riley R."/>
            <person name="LaButti K."/>
            <person name="Andreopoulos B."/>
            <person name="Lipzen A."/>
            <person name="Chen C."/>
            <person name="Yan M."/>
            <person name="Daum C."/>
            <person name="Ng V."/>
            <person name="Clum A."/>
            <person name="Steindorff A."/>
            <person name="Ohm R.A."/>
            <person name="Martin F."/>
            <person name="Silar P."/>
            <person name="Natvig D.O."/>
            <person name="Lalanne C."/>
            <person name="Gautier V."/>
            <person name="Ament-Velasquez S.L."/>
            <person name="Kruys A."/>
            <person name="Hutchinson M.I."/>
            <person name="Powell A.J."/>
            <person name="Barry K."/>
            <person name="Miller A.N."/>
            <person name="Grigoriev I.V."/>
            <person name="Debuchy R."/>
            <person name="Gladieux P."/>
            <person name="Hiltunen Thoren M."/>
            <person name="Johannesson H."/>
        </authorList>
    </citation>
    <scope>NUCLEOTIDE SEQUENCE</scope>
    <source>
        <strain evidence="3">CBS 508.74</strain>
    </source>
</reference>
<evidence type="ECO:0000313" key="4">
    <source>
        <dbReference type="Proteomes" id="UP001302812"/>
    </source>
</evidence>
<feature type="compositionally biased region" description="Low complexity" evidence="1">
    <location>
        <begin position="177"/>
        <end position="189"/>
    </location>
</feature>